<keyword evidence="2" id="KW-0812">Transmembrane</keyword>
<keyword evidence="4" id="KW-1185">Reference proteome</keyword>
<reference evidence="3 4" key="1">
    <citation type="submission" date="2024-09" db="EMBL/GenBank/DDBJ databases">
        <authorList>
            <person name="Sun Q."/>
            <person name="Mori K."/>
        </authorList>
    </citation>
    <scope>NUCLEOTIDE SEQUENCE [LARGE SCALE GENOMIC DNA]</scope>
    <source>
        <strain evidence="3 4">CECT 9424</strain>
    </source>
</reference>
<keyword evidence="2" id="KW-0472">Membrane</keyword>
<organism evidence="3 4">
    <name type="scientific">Roseovarius ramblicola</name>
    <dbReference type="NCBI Taxonomy" id="2022336"/>
    <lineage>
        <taxon>Bacteria</taxon>
        <taxon>Pseudomonadati</taxon>
        <taxon>Pseudomonadota</taxon>
        <taxon>Alphaproteobacteria</taxon>
        <taxon>Rhodobacterales</taxon>
        <taxon>Roseobacteraceae</taxon>
        <taxon>Roseovarius</taxon>
    </lineage>
</organism>
<keyword evidence="2" id="KW-1133">Transmembrane helix</keyword>
<sequence>MANRAAPDLPPDLGLASDTMRPTGRDRRHLFKKRNLWMLLFLVFMVSGAMIEMPDEIAETRFSTDVV</sequence>
<evidence type="ECO:0000313" key="3">
    <source>
        <dbReference type="EMBL" id="MFB9148563.1"/>
    </source>
</evidence>
<feature type="transmembrane region" description="Helical" evidence="2">
    <location>
        <begin position="35"/>
        <end position="51"/>
    </location>
</feature>
<evidence type="ECO:0000313" key="4">
    <source>
        <dbReference type="Proteomes" id="UP001589670"/>
    </source>
</evidence>
<evidence type="ECO:0000256" key="1">
    <source>
        <dbReference type="SAM" id="MobiDB-lite"/>
    </source>
</evidence>
<dbReference type="EMBL" id="JBHMEC010000003">
    <property type="protein sequence ID" value="MFB9148563.1"/>
    <property type="molecule type" value="Genomic_DNA"/>
</dbReference>
<gene>
    <name evidence="3" type="ORF">ACFFU4_02215</name>
</gene>
<dbReference type="RefSeq" id="WP_377066606.1">
    <property type="nucleotide sequence ID" value="NZ_JBHMEC010000003.1"/>
</dbReference>
<dbReference type="Proteomes" id="UP001589670">
    <property type="component" value="Unassembled WGS sequence"/>
</dbReference>
<name>A0ABV5HW07_9RHOB</name>
<feature type="region of interest" description="Disordered" evidence="1">
    <location>
        <begin position="1"/>
        <end position="21"/>
    </location>
</feature>
<comment type="caution">
    <text evidence="3">The sequence shown here is derived from an EMBL/GenBank/DDBJ whole genome shotgun (WGS) entry which is preliminary data.</text>
</comment>
<proteinExistence type="predicted"/>
<evidence type="ECO:0000256" key="2">
    <source>
        <dbReference type="SAM" id="Phobius"/>
    </source>
</evidence>
<protein>
    <submittedName>
        <fullName evidence="3">Uncharacterized protein</fullName>
    </submittedName>
</protein>
<accession>A0ABV5HW07</accession>